<dbReference type="AlphaFoldDB" id="A0A5C6BG38"/>
<keyword evidence="1" id="KW-0732">Signal</keyword>
<sequence length="263" mass="29802">MTLTRGKRIQVVLLACAGALMMAATTRAQDTLVSTAATPRWVVLTEVFQGDAKQPHETHHIVFQNGIYYDFPASDAQSWTVFDLTKSRVILLDRERQERTSIPMEDLVQLTARAETELTNKDQRARFGMDAQPAQANATQFSIQFDDTEYHISGVRPQDPEVAAQYGRFVDWVCRLNIARPRGVPPFARMKLNDLMTAQNILPRETSVTLTRHLGAERIAATIRLRSMTSHSSEIDETLAGQIQDAQTMRVVFNEVPWDQYEH</sequence>
<keyword evidence="3" id="KW-1185">Reference proteome</keyword>
<dbReference type="EMBL" id="SJPU01000003">
    <property type="protein sequence ID" value="TWU10461.1"/>
    <property type="molecule type" value="Genomic_DNA"/>
</dbReference>
<name>A0A5C6BG38_9BACT</name>
<gene>
    <name evidence="2" type="ORF">Poly21_43650</name>
</gene>
<organism evidence="2 3">
    <name type="scientific">Allorhodopirellula heiligendammensis</name>
    <dbReference type="NCBI Taxonomy" id="2714739"/>
    <lineage>
        <taxon>Bacteria</taxon>
        <taxon>Pseudomonadati</taxon>
        <taxon>Planctomycetota</taxon>
        <taxon>Planctomycetia</taxon>
        <taxon>Pirellulales</taxon>
        <taxon>Pirellulaceae</taxon>
        <taxon>Allorhodopirellula</taxon>
    </lineage>
</organism>
<feature type="signal peptide" evidence="1">
    <location>
        <begin position="1"/>
        <end position="28"/>
    </location>
</feature>
<reference evidence="2 3" key="1">
    <citation type="journal article" date="2020" name="Antonie Van Leeuwenhoek">
        <title>Rhodopirellula heiligendammensis sp. nov., Rhodopirellula pilleata sp. nov., and Rhodopirellula solitaria sp. nov. isolated from natural or artificial marine surfaces in Northern Germany and California, USA, and emended description of the genus Rhodopirellula.</title>
        <authorList>
            <person name="Kallscheuer N."/>
            <person name="Wiegand S."/>
            <person name="Jogler M."/>
            <person name="Boedeker C."/>
            <person name="Peeters S.H."/>
            <person name="Rast P."/>
            <person name="Heuer A."/>
            <person name="Jetten M.S.M."/>
            <person name="Rohde M."/>
            <person name="Jogler C."/>
        </authorList>
    </citation>
    <scope>NUCLEOTIDE SEQUENCE [LARGE SCALE GENOMIC DNA]</scope>
    <source>
        <strain evidence="2 3">Poly21</strain>
    </source>
</reference>
<evidence type="ECO:0000313" key="3">
    <source>
        <dbReference type="Proteomes" id="UP000319908"/>
    </source>
</evidence>
<comment type="caution">
    <text evidence="2">The sequence shown here is derived from an EMBL/GenBank/DDBJ whole genome shotgun (WGS) entry which is preliminary data.</text>
</comment>
<dbReference type="Proteomes" id="UP000319908">
    <property type="component" value="Unassembled WGS sequence"/>
</dbReference>
<dbReference type="OrthoDB" id="249646at2"/>
<feature type="chain" id="PRO_5022714122" description="DUF4412 domain-containing protein" evidence="1">
    <location>
        <begin position="29"/>
        <end position="263"/>
    </location>
</feature>
<protein>
    <recommendedName>
        <fullName evidence="4">DUF4412 domain-containing protein</fullName>
    </recommendedName>
</protein>
<proteinExistence type="predicted"/>
<evidence type="ECO:0000256" key="1">
    <source>
        <dbReference type="SAM" id="SignalP"/>
    </source>
</evidence>
<evidence type="ECO:0000313" key="2">
    <source>
        <dbReference type="EMBL" id="TWU10461.1"/>
    </source>
</evidence>
<accession>A0A5C6BG38</accession>
<evidence type="ECO:0008006" key="4">
    <source>
        <dbReference type="Google" id="ProtNLM"/>
    </source>
</evidence>
<dbReference type="RefSeq" id="WP_146408916.1">
    <property type="nucleotide sequence ID" value="NZ_SJPU01000003.1"/>
</dbReference>